<dbReference type="Proteomes" id="UP000287651">
    <property type="component" value="Unassembled WGS sequence"/>
</dbReference>
<sequence length="92" mass="9893">MQTRLQRSRLLTKVVLVGKVPMGKPLIGKGGVDWHPSTVGIAEIVYPCIPDPDGDDEGGQGSSSLAVSIRWISIVKLLQSDLATLAQRERGE</sequence>
<comment type="caution">
    <text evidence="1">The sequence shown here is derived from an EMBL/GenBank/DDBJ whole genome shotgun (WGS) entry which is preliminary data.</text>
</comment>
<evidence type="ECO:0000313" key="2">
    <source>
        <dbReference type="Proteomes" id="UP000287651"/>
    </source>
</evidence>
<gene>
    <name evidence="1" type="ORF">B296_00002499</name>
</gene>
<reference evidence="1 2" key="1">
    <citation type="journal article" date="2014" name="Agronomy (Basel)">
        <title>A Draft Genome Sequence for Ensete ventricosum, the Drought-Tolerant Tree Against Hunger.</title>
        <authorList>
            <person name="Harrison J."/>
            <person name="Moore K.A."/>
            <person name="Paszkiewicz K."/>
            <person name="Jones T."/>
            <person name="Grant M."/>
            <person name="Ambacheew D."/>
            <person name="Muzemil S."/>
            <person name="Studholme D.J."/>
        </authorList>
    </citation>
    <scope>NUCLEOTIDE SEQUENCE [LARGE SCALE GENOMIC DNA]</scope>
</reference>
<organism evidence="1 2">
    <name type="scientific">Ensete ventricosum</name>
    <name type="common">Abyssinian banana</name>
    <name type="synonym">Musa ensete</name>
    <dbReference type="NCBI Taxonomy" id="4639"/>
    <lineage>
        <taxon>Eukaryota</taxon>
        <taxon>Viridiplantae</taxon>
        <taxon>Streptophyta</taxon>
        <taxon>Embryophyta</taxon>
        <taxon>Tracheophyta</taxon>
        <taxon>Spermatophyta</taxon>
        <taxon>Magnoliopsida</taxon>
        <taxon>Liliopsida</taxon>
        <taxon>Zingiberales</taxon>
        <taxon>Musaceae</taxon>
        <taxon>Ensete</taxon>
    </lineage>
</organism>
<accession>A0A426YEQ4</accession>
<proteinExistence type="predicted"/>
<evidence type="ECO:0000313" key="1">
    <source>
        <dbReference type="EMBL" id="RRT50198.1"/>
    </source>
</evidence>
<name>A0A426YEQ4_ENSVE</name>
<dbReference type="AlphaFoldDB" id="A0A426YEQ4"/>
<protein>
    <submittedName>
        <fullName evidence="1">Uncharacterized protein</fullName>
    </submittedName>
</protein>
<dbReference type="EMBL" id="AMZH03012901">
    <property type="protein sequence ID" value="RRT50198.1"/>
    <property type="molecule type" value="Genomic_DNA"/>
</dbReference>